<feature type="domain" description="PABC" evidence="7">
    <location>
        <begin position="772"/>
        <end position="847"/>
    </location>
</feature>
<reference evidence="8 9" key="1">
    <citation type="submission" date="2024-04" db="EMBL/GenBank/DDBJ databases">
        <title>genome sequences of Mucor flavus KT1a and Helicostylum pulchrum KT1b strains isolated from the surface of a dry-aged beef.</title>
        <authorList>
            <person name="Toyotome T."/>
            <person name="Hosono M."/>
            <person name="Torimaru M."/>
            <person name="Fukuda K."/>
            <person name="Mikami N."/>
        </authorList>
    </citation>
    <scope>NUCLEOTIDE SEQUENCE [LARGE SCALE GENOMIC DNA]</scope>
    <source>
        <strain evidence="8 9">KT1a</strain>
    </source>
</reference>
<dbReference type="InterPro" id="IPR000504">
    <property type="entry name" value="RRM_dom"/>
</dbReference>
<dbReference type="InterPro" id="IPR002004">
    <property type="entry name" value="PABP_HYD_C"/>
</dbReference>
<dbReference type="InterPro" id="IPR035979">
    <property type="entry name" value="RBD_domain_sf"/>
</dbReference>
<dbReference type="Pfam" id="PF00658">
    <property type="entry name" value="MLLE"/>
    <property type="match status" value="1"/>
</dbReference>
<dbReference type="Gene3D" id="1.10.1900.10">
    <property type="entry name" value="c-terminal domain of poly(a) binding protein"/>
    <property type="match status" value="2"/>
</dbReference>
<dbReference type="InterPro" id="IPR000781">
    <property type="entry name" value="ERH"/>
</dbReference>
<comment type="similarity">
    <text evidence="2">Belongs to the polyadenylate-binding protein type-1 family.</text>
</comment>
<evidence type="ECO:0000256" key="3">
    <source>
        <dbReference type="ARBA" id="ARBA00022884"/>
    </source>
</evidence>
<dbReference type="PROSITE" id="PS50102">
    <property type="entry name" value="RRM"/>
    <property type="match status" value="2"/>
</dbReference>
<evidence type="ECO:0008006" key="10">
    <source>
        <dbReference type="Google" id="ProtNLM"/>
    </source>
</evidence>
<keyword evidence="9" id="KW-1185">Reference proteome</keyword>
<dbReference type="Gene3D" id="3.30.70.330">
    <property type="match status" value="3"/>
</dbReference>
<keyword evidence="3 4" id="KW-0694">RNA-binding</keyword>
<comment type="caution">
    <text evidence="8">The sequence shown here is derived from an EMBL/GenBank/DDBJ whole genome shotgun (WGS) entry which is preliminary data.</text>
</comment>
<evidence type="ECO:0000259" key="6">
    <source>
        <dbReference type="PROSITE" id="PS50102"/>
    </source>
</evidence>
<gene>
    <name evidence="8" type="ORF">MFLAVUS_010010</name>
</gene>
<dbReference type="SUPFAM" id="SSF63570">
    <property type="entry name" value="PABC (PABP) domain"/>
    <property type="match status" value="1"/>
</dbReference>
<accession>A0ABP9ZBM3</accession>
<evidence type="ECO:0000256" key="2">
    <source>
        <dbReference type="ARBA" id="ARBA00008557"/>
    </source>
</evidence>
<feature type="compositionally biased region" description="Low complexity" evidence="5">
    <location>
        <begin position="742"/>
        <end position="754"/>
    </location>
</feature>
<evidence type="ECO:0000256" key="4">
    <source>
        <dbReference type="PROSITE-ProRule" id="PRU00176"/>
    </source>
</evidence>
<feature type="compositionally biased region" description="Polar residues" evidence="5">
    <location>
        <begin position="420"/>
        <end position="430"/>
    </location>
</feature>
<dbReference type="EMBL" id="BAABUK010000032">
    <property type="protein sequence ID" value="GAA5816481.1"/>
    <property type="molecule type" value="Genomic_DNA"/>
</dbReference>
<feature type="region of interest" description="Disordered" evidence="5">
    <location>
        <begin position="696"/>
        <end position="721"/>
    </location>
</feature>
<feature type="compositionally biased region" description="Acidic residues" evidence="5">
    <location>
        <begin position="662"/>
        <end position="678"/>
    </location>
</feature>
<sequence length="847" mass="95823">MSTRSYSDFNSESEAMDHIAGLYETRLAKENPGAGQVQYRAEDLFRFIDTYKEFVALVFEPSKAMYQPRDIAWIKESLIAHFSGQQAVPAPPSPSPQYHRPQQYGGQRRRHNMCLCSNQFSKHMSVYTPVIRLPSKRKPSLVTSTYETLEPNDCLVSDTLFLSTLPRDVRESDIRTLLQHCMPIEIIIDREKDIGQLRFSHPKYGTVKSDRAYSLYNGFTFTNNTKLSLQMYQDSKLDPEATAALLEINCLPEYYDDNKLYDIFRPFGPLNLCKCVMKDGAFRGNAYVQFFDPNNSKDAERSLNGRLLDGYKLSVIPFMHAVQQKEEAEDNGVVDIMNLYIKNLEPHITNNDLTQIFRKFGRIISARVMTNPQTGQSKGYGFVSYGKTEEAAAALQEMNGAMLGSRPLTVAYHEPRKPRPTTTNYQDPYYSNSNNNNNHQQQQQQPQYQQQQQQPQYQQHQQQQQHQYQQQQHQHIHQQQHLQQQQQQRSLNIPISGLGIDNVDELGMNMNLKDLSIGQKPATLHTTTINLPQRKLSSSPKSGTSAGKSLASLASGLSIQQPPVQQNIQQHAIVNMGNNGRPTLRRRGSLESVMTESSANIQRVKLEDAVRSCGDYGKAATDIVDMLLTLKRKERSLCLFNPDFLKEKVDLALEALATCNDTESDEEDDENEDEDDVDGLNMEYTMRKLASTAILTKKSPSPPHSQPYYGSPLNQAPHTPPLTTMRRESKAIPIVAPPHPPSSSTMTSSTASLTKENLANSETTPTPIINKDVEALLFSFEGKPIHEKKQLLGDKLFPLVKSTGTRQAPKITIYLLDTVDLHDLAKIMYDTPLLKMRVEEAFHSLQS</sequence>
<dbReference type="Pfam" id="PF00076">
    <property type="entry name" value="RRM_1"/>
    <property type="match status" value="2"/>
</dbReference>
<organism evidence="8 9">
    <name type="scientific">Mucor flavus</name>
    <dbReference type="NCBI Taxonomy" id="439312"/>
    <lineage>
        <taxon>Eukaryota</taxon>
        <taxon>Fungi</taxon>
        <taxon>Fungi incertae sedis</taxon>
        <taxon>Mucoromycota</taxon>
        <taxon>Mucoromycotina</taxon>
        <taxon>Mucoromycetes</taxon>
        <taxon>Mucorales</taxon>
        <taxon>Mucorineae</taxon>
        <taxon>Mucoraceae</taxon>
        <taxon>Mucor</taxon>
    </lineage>
</organism>
<feature type="compositionally biased region" description="Polar residues" evidence="5">
    <location>
        <begin position="755"/>
        <end position="765"/>
    </location>
</feature>
<dbReference type="PROSITE" id="PS51309">
    <property type="entry name" value="PABC"/>
    <property type="match status" value="1"/>
</dbReference>
<evidence type="ECO:0000256" key="5">
    <source>
        <dbReference type="SAM" id="MobiDB-lite"/>
    </source>
</evidence>
<dbReference type="Proteomes" id="UP001473302">
    <property type="component" value="Unassembled WGS sequence"/>
</dbReference>
<name>A0ABP9ZBM3_9FUNG</name>
<protein>
    <recommendedName>
        <fullName evidence="10">Polyadenylate tail-binding protein</fullName>
    </recommendedName>
</protein>
<dbReference type="PANTHER" id="PTHR48025:SF19">
    <property type="entry name" value="RRM DOMAIN-CONTAINING PROTEIN"/>
    <property type="match status" value="1"/>
</dbReference>
<evidence type="ECO:0000259" key="7">
    <source>
        <dbReference type="PROSITE" id="PS51309"/>
    </source>
</evidence>
<dbReference type="SMART" id="SM00517">
    <property type="entry name" value="PolyA"/>
    <property type="match status" value="1"/>
</dbReference>
<feature type="region of interest" description="Disordered" evidence="5">
    <location>
        <begin position="734"/>
        <end position="765"/>
    </location>
</feature>
<dbReference type="Gene3D" id="3.30.2260.10">
    <property type="entry name" value="Enhancer of rudimentary"/>
    <property type="match status" value="1"/>
</dbReference>
<dbReference type="InterPro" id="IPR036053">
    <property type="entry name" value="PABP-dom"/>
</dbReference>
<evidence type="ECO:0000313" key="8">
    <source>
        <dbReference type="EMBL" id="GAA5816481.1"/>
    </source>
</evidence>
<feature type="region of interest" description="Disordered" evidence="5">
    <location>
        <begin position="412"/>
        <end position="488"/>
    </location>
</feature>
<dbReference type="SMART" id="SM00360">
    <property type="entry name" value="RRM"/>
    <property type="match status" value="3"/>
</dbReference>
<feature type="domain" description="RRM" evidence="6">
    <location>
        <begin position="244"/>
        <end position="315"/>
    </location>
</feature>
<dbReference type="SUPFAM" id="SSF54928">
    <property type="entry name" value="RNA-binding domain, RBD"/>
    <property type="match status" value="2"/>
</dbReference>
<comment type="similarity">
    <text evidence="1">Belongs to the E(R) family.</text>
</comment>
<feature type="compositionally biased region" description="Low complexity" evidence="5">
    <location>
        <begin position="431"/>
        <end position="488"/>
    </location>
</feature>
<feature type="region of interest" description="Disordered" evidence="5">
    <location>
        <begin position="660"/>
        <end position="680"/>
    </location>
</feature>
<dbReference type="Pfam" id="PF01133">
    <property type="entry name" value="ER"/>
    <property type="match status" value="1"/>
</dbReference>
<dbReference type="InterPro" id="IPR050502">
    <property type="entry name" value="Euk_RNA-bind_prot"/>
</dbReference>
<dbReference type="PANTHER" id="PTHR48025">
    <property type="entry name" value="OS02G0815200 PROTEIN"/>
    <property type="match status" value="1"/>
</dbReference>
<evidence type="ECO:0000256" key="1">
    <source>
        <dbReference type="ARBA" id="ARBA00007491"/>
    </source>
</evidence>
<proteinExistence type="inferred from homology"/>
<feature type="region of interest" description="Disordered" evidence="5">
    <location>
        <begin position="85"/>
        <end position="104"/>
    </location>
</feature>
<evidence type="ECO:0000313" key="9">
    <source>
        <dbReference type="Proteomes" id="UP001473302"/>
    </source>
</evidence>
<dbReference type="InterPro" id="IPR035912">
    <property type="entry name" value="EHR_sf"/>
</dbReference>
<feature type="domain" description="RRM" evidence="6">
    <location>
        <begin position="337"/>
        <end position="415"/>
    </location>
</feature>
<dbReference type="InterPro" id="IPR012677">
    <property type="entry name" value="Nucleotide-bd_a/b_plait_sf"/>
</dbReference>
<dbReference type="SUPFAM" id="SSF143875">
    <property type="entry name" value="ERH-like"/>
    <property type="match status" value="1"/>
</dbReference>